<evidence type="ECO:0000256" key="3">
    <source>
        <dbReference type="ARBA" id="ARBA00022898"/>
    </source>
</evidence>
<evidence type="ECO:0000256" key="8">
    <source>
        <dbReference type="PIRSR" id="PIRSR006278-2"/>
    </source>
</evidence>
<protein>
    <recommendedName>
        <fullName evidence="6">L-cysteate sulfo-lyase</fullName>
        <ecNumber evidence="5">4.4.1.25</ecNumber>
    </recommendedName>
</protein>
<dbReference type="Proteomes" id="UP000216147">
    <property type="component" value="Unassembled WGS sequence"/>
</dbReference>
<feature type="modified residue" description="N6-(pyridoxal phosphate)lysine" evidence="8">
    <location>
        <position position="48"/>
    </location>
</feature>
<dbReference type="GO" id="GO:0019148">
    <property type="term" value="F:D-cysteine desulfhydrase activity"/>
    <property type="evidence" value="ECO:0007669"/>
    <property type="project" value="TreeGrafter"/>
</dbReference>
<comment type="cofactor">
    <cofactor evidence="1">
        <name>pyridoxal 5'-phosphate</name>
        <dbReference type="ChEBI" id="CHEBI:597326"/>
    </cofactor>
</comment>
<dbReference type="PIRSF" id="PIRSF006278">
    <property type="entry name" value="ACCD_DCysDesulf"/>
    <property type="match status" value="1"/>
</dbReference>
<evidence type="ECO:0000256" key="1">
    <source>
        <dbReference type="ARBA" id="ARBA00001933"/>
    </source>
</evidence>
<name>A0A258HS45_9CAUL</name>
<dbReference type="EMBL" id="NCEQ01000001">
    <property type="protein sequence ID" value="OYX59153.1"/>
    <property type="molecule type" value="Genomic_DNA"/>
</dbReference>
<feature type="domain" description="Tryptophan synthase beta chain-like PALP" evidence="9">
    <location>
        <begin position="11"/>
        <end position="316"/>
    </location>
</feature>
<accession>A0A258HS45</accession>
<dbReference type="Gene3D" id="3.40.50.1100">
    <property type="match status" value="2"/>
</dbReference>
<dbReference type="NCBIfam" id="NF003031">
    <property type="entry name" value="PRK03910.1-4"/>
    <property type="match status" value="1"/>
</dbReference>
<evidence type="ECO:0000256" key="5">
    <source>
        <dbReference type="ARBA" id="ARBA00066825"/>
    </source>
</evidence>
<feature type="active site" description="Nucleophile" evidence="7">
    <location>
        <position position="75"/>
    </location>
</feature>
<dbReference type="InterPro" id="IPR036052">
    <property type="entry name" value="TrpB-like_PALP_sf"/>
</dbReference>
<evidence type="ECO:0000313" key="11">
    <source>
        <dbReference type="Proteomes" id="UP000216147"/>
    </source>
</evidence>
<keyword evidence="3 8" id="KW-0663">Pyridoxal phosphate</keyword>
<evidence type="ECO:0000256" key="4">
    <source>
        <dbReference type="ARBA" id="ARBA00023239"/>
    </source>
</evidence>
<dbReference type="SUPFAM" id="SSF53686">
    <property type="entry name" value="Tryptophan synthase beta subunit-like PLP-dependent enzymes"/>
    <property type="match status" value="1"/>
</dbReference>
<reference evidence="10 11" key="1">
    <citation type="submission" date="2017-03" db="EMBL/GenBank/DDBJ databases">
        <title>Lifting the veil on microbial sulfur biogeochemistry in mining wastewaters.</title>
        <authorList>
            <person name="Kantor R.S."/>
            <person name="Colenbrander Nelson T."/>
            <person name="Marshall S."/>
            <person name="Bennett D."/>
            <person name="Apte S."/>
            <person name="Camacho D."/>
            <person name="Thomas B.C."/>
            <person name="Warren L.A."/>
            <person name="Banfield J.F."/>
        </authorList>
    </citation>
    <scope>NUCLEOTIDE SEQUENCE [LARGE SCALE GENOMIC DNA]</scope>
    <source>
        <strain evidence="10">32-68-21</strain>
    </source>
</reference>
<keyword evidence="4" id="KW-0456">Lyase</keyword>
<dbReference type="InterPro" id="IPR027278">
    <property type="entry name" value="ACCD_DCysDesulf"/>
</dbReference>
<dbReference type="EC" id="4.4.1.25" evidence="5"/>
<dbReference type="Pfam" id="PF00291">
    <property type="entry name" value="PALP"/>
    <property type="match status" value="1"/>
</dbReference>
<evidence type="ECO:0000256" key="6">
    <source>
        <dbReference type="ARBA" id="ARBA00068519"/>
    </source>
</evidence>
<evidence type="ECO:0000256" key="7">
    <source>
        <dbReference type="PIRSR" id="PIRSR006278-1"/>
    </source>
</evidence>
<evidence type="ECO:0000313" key="10">
    <source>
        <dbReference type="EMBL" id="OYX59153.1"/>
    </source>
</evidence>
<dbReference type="GO" id="GO:0034011">
    <property type="term" value="F:L-cysteate sulfo-lyase activity"/>
    <property type="evidence" value="ECO:0007669"/>
    <property type="project" value="UniProtKB-EC"/>
</dbReference>
<evidence type="ECO:0000259" key="9">
    <source>
        <dbReference type="Pfam" id="PF00291"/>
    </source>
</evidence>
<dbReference type="NCBIfam" id="TIGR01275">
    <property type="entry name" value="ACC_deam_rel"/>
    <property type="match status" value="1"/>
</dbReference>
<proteinExistence type="inferred from homology"/>
<dbReference type="InterPro" id="IPR005966">
    <property type="entry name" value="D-Cys_desShydrase"/>
</dbReference>
<organism evidence="10 11">
    <name type="scientific">Brevundimonas subvibrioides</name>
    <dbReference type="NCBI Taxonomy" id="74313"/>
    <lineage>
        <taxon>Bacteria</taxon>
        <taxon>Pseudomonadati</taxon>
        <taxon>Pseudomonadota</taxon>
        <taxon>Alphaproteobacteria</taxon>
        <taxon>Caulobacterales</taxon>
        <taxon>Caulobacteraceae</taxon>
        <taxon>Brevundimonas</taxon>
    </lineage>
</organism>
<gene>
    <name evidence="10" type="ORF">B7Y86_01670</name>
</gene>
<comment type="similarity">
    <text evidence="2">Belongs to the ACC deaminase/D-cysteine desulfhydrase family.</text>
</comment>
<sequence>MHLARFPRLRLAHLPTPLEPLPRLSEALGIDLWIKRDDCTGLAGGGNKTRKLEFLLGDAFEQDADTLVTQGAVQSNHVRQTAAAAAAAGLKCEVILEGRTGSKAVDYVHNGNVLMDRLFGAVIRSVPGGSDMPAELEKTAAEIRARGGKPYVIPGGGSNAIGALGYVDCAREIVVQADELDLAIDLIVTATGSAGTHAGLVAGLAVLGADIPVLGIGVRAPKDRQEANVLKLAKETAALLGHPDRVKDEMVVANCDYVGAGYGLIDQAVVDALVLAARTDAILLDPVYTGKAMKGLIALARAGTFEGQRVVFLHTGGAQGLAGYQGELDSMLA</sequence>
<dbReference type="PANTHER" id="PTHR43780">
    <property type="entry name" value="1-AMINOCYCLOPROPANE-1-CARBOXYLATE DEAMINASE-RELATED"/>
    <property type="match status" value="1"/>
</dbReference>
<dbReference type="FunFam" id="3.40.50.1100:FF:000017">
    <property type="entry name" value="D-cysteine desulfhydrase"/>
    <property type="match status" value="1"/>
</dbReference>
<dbReference type="PANTHER" id="PTHR43780:SF2">
    <property type="entry name" value="1-AMINOCYCLOPROPANE-1-CARBOXYLATE DEAMINASE-RELATED"/>
    <property type="match status" value="1"/>
</dbReference>
<dbReference type="AlphaFoldDB" id="A0A258HS45"/>
<evidence type="ECO:0000256" key="2">
    <source>
        <dbReference type="ARBA" id="ARBA00008639"/>
    </source>
</evidence>
<dbReference type="InterPro" id="IPR001926">
    <property type="entry name" value="TrpB-like_PALP"/>
</dbReference>
<comment type="caution">
    <text evidence="10">The sequence shown here is derived from an EMBL/GenBank/DDBJ whole genome shotgun (WGS) entry which is preliminary data.</text>
</comment>